<dbReference type="SUPFAM" id="SSF116734">
    <property type="entry name" value="DNA methylase specificity domain"/>
    <property type="match status" value="1"/>
</dbReference>
<dbReference type="HOGENOM" id="CLU_122814_0_0_14"/>
<gene>
    <name evidence="2" type="ORF">MSUIS_07410</name>
</gene>
<evidence type="ECO:0008006" key="4">
    <source>
        <dbReference type="Google" id="ProtNLM"/>
    </source>
</evidence>
<reference evidence="2 3" key="1">
    <citation type="journal article" date="2011" name="J. Bacteriol.">
        <title>Complete genome sequence of the hemotrophic Mycoplasma suis strain KI3806.</title>
        <authorList>
            <person name="Oehlerking J."/>
            <person name="Kube M."/>
            <person name="Felder K.M."/>
            <person name="Matter D."/>
            <person name="Wittenbrink M.M."/>
            <person name="Schwarzenbach S."/>
            <person name="Kramer M.M."/>
            <person name="Hoelzle K."/>
            <person name="Hoelzle L.E."/>
        </authorList>
    </citation>
    <scope>NUCLEOTIDE SEQUENCE [LARGE SCALE GENOMIC DNA]</scope>
    <source>
        <strain evidence="3">KI_3806</strain>
    </source>
</reference>
<evidence type="ECO:0000313" key="3">
    <source>
        <dbReference type="Proteomes" id="UP000008645"/>
    </source>
</evidence>
<proteinExistence type="predicted"/>
<protein>
    <recommendedName>
        <fullName evidence="4">Type I restriction modification DNA specificity domain-containing protein</fullName>
    </recommendedName>
</protein>
<dbReference type="KEGG" id="msk:MSUIS_07410"/>
<feature type="coiled-coil region" evidence="1">
    <location>
        <begin position="80"/>
        <end position="114"/>
    </location>
</feature>
<dbReference type="Proteomes" id="UP000008645">
    <property type="component" value="Chromosome"/>
</dbReference>
<name>F0V2F3_MYCS3</name>
<accession>F0V2F3</accession>
<keyword evidence="1" id="KW-0175">Coiled coil</keyword>
<dbReference type="EMBL" id="FQ790233">
    <property type="protein sequence ID" value="CBZ40834.1"/>
    <property type="molecule type" value="Genomic_DNA"/>
</dbReference>
<dbReference type="OrthoDB" id="9886402at2"/>
<sequence>MFAILVTRTGKFIARVCRGKFEVSDCCFLVVPKMQNQTYFLLEAINLIIFELHKNCPGVKVLKEFEFKPTVISIPDNKTLERFNEICEFIQLKIENLQKNIERLEIMKKDLHKMIFNQKISVI</sequence>
<evidence type="ECO:0000313" key="2">
    <source>
        <dbReference type="EMBL" id="CBZ40834.1"/>
    </source>
</evidence>
<dbReference type="AlphaFoldDB" id="F0V2F3"/>
<dbReference type="REBASE" id="34148">
    <property type="entry name" value="S1.Msu3806ORF7430P"/>
</dbReference>
<evidence type="ECO:0000256" key="1">
    <source>
        <dbReference type="SAM" id="Coils"/>
    </source>
</evidence>
<organism evidence="2 3">
    <name type="scientific">Mycoplasma suis (strain KI_3806)</name>
    <dbReference type="NCBI Taxonomy" id="708248"/>
    <lineage>
        <taxon>Bacteria</taxon>
        <taxon>Bacillati</taxon>
        <taxon>Mycoplasmatota</taxon>
        <taxon>Mollicutes</taxon>
        <taxon>Mycoplasmataceae</taxon>
        <taxon>Mycoplasma</taxon>
    </lineage>
</organism>
<dbReference type="RefSeq" id="WP_013609435.1">
    <property type="nucleotide sequence ID" value="NC_015153.1"/>
</dbReference>